<dbReference type="GeneID" id="85384383"/>
<accession>A0ABQ9RW76</accession>
<keyword evidence="2" id="KW-1185">Reference proteome</keyword>
<name>A0ABQ9RW76_9PEZI</name>
<comment type="caution">
    <text evidence="1">The sequence shown here is derived from an EMBL/GenBank/DDBJ whole genome shotgun (WGS) entry which is preliminary data.</text>
</comment>
<reference evidence="1 2" key="1">
    <citation type="submission" date="2016-10" db="EMBL/GenBank/DDBJ databases">
        <title>The genome sequence of Colletotrichum fioriniae PJ7.</title>
        <authorList>
            <person name="Baroncelli R."/>
        </authorList>
    </citation>
    <scope>NUCLEOTIDE SEQUENCE [LARGE SCALE GENOMIC DNA]</scope>
    <source>
        <strain evidence="1 2">IMI 384185</strain>
    </source>
</reference>
<proteinExistence type="predicted"/>
<dbReference type="Proteomes" id="UP001241169">
    <property type="component" value="Unassembled WGS sequence"/>
</dbReference>
<evidence type="ECO:0000313" key="1">
    <source>
        <dbReference type="EMBL" id="KAK1516623.1"/>
    </source>
</evidence>
<evidence type="ECO:0008006" key="3">
    <source>
        <dbReference type="Google" id="ProtNLM"/>
    </source>
</evidence>
<gene>
    <name evidence="1" type="ORF">CPAR01_16239</name>
</gene>
<dbReference type="EMBL" id="MOPA01000024">
    <property type="protein sequence ID" value="KAK1516623.1"/>
    <property type="molecule type" value="Genomic_DNA"/>
</dbReference>
<organism evidence="1 2">
    <name type="scientific">Colletotrichum paranaense</name>
    <dbReference type="NCBI Taxonomy" id="1914294"/>
    <lineage>
        <taxon>Eukaryota</taxon>
        <taxon>Fungi</taxon>
        <taxon>Dikarya</taxon>
        <taxon>Ascomycota</taxon>
        <taxon>Pezizomycotina</taxon>
        <taxon>Sordariomycetes</taxon>
        <taxon>Hypocreomycetidae</taxon>
        <taxon>Glomerellales</taxon>
        <taxon>Glomerellaceae</taxon>
        <taxon>Colletotrichum</taxon>
        <taxon>Colletotrichum acutatum species complex</taxon>
    </lineage>
</organism>
<evidence type="ECO:0000313" key="2">
    <source>
        <dbReference type="Proteomes" id="UP001241169"/>
    </source>
</evidence>
<dbReference type="RefSeq" id="XP_060340665.1">
    <property type="nucleotide sequence ID" value="XM_060500484.1"/>
</dbReference>
<sequence>MAEVLGLVSSFAAIIQLVQYGEKFAKALYQYSEQRGYRAEKIEHYANDVVTFSDVVRTAHFSLSQHCKKYPGSPVLDFIATQGVLNNIAFQSGSVEQRLKKATSQIRSCLGSKSFVLSFFNWLYQKDSIKDLFPEMESIKTSLQLLLATAHFEIVTMERNDPRPGSSMTDMKGLEITTYAYRTAKRLSGRRFIQVLIERWTRYRLKEMIQMLMRALVNVHAERREIDRHKPASTAKGSKLSIGQPHDSLLQLGQSIVETGKVPEPNPASAASSSYSIDRTEVMTLTLRQMPIDKADNFADSRTVTQRINDFVTFSSSEYNTCLG</sequence>
<protein>
    <recommendedName>
        <fullName evidence="3">Fungal N-terminal domain-containing protein</fullName>
    </recommendedName>
</protein>